<dbReference type="AlphaFoldDB" id="A0A316G9P0"/>
<evidence type="ECO:0000256" key="1">
    <source>
        <dbReference type="SAM" id="Phobius"/>
    </source>
</evidence>
<sequence length="59" mass="6294">MVHLSISIIAALAIAISTWDATGSLALSFLAYVLTGSLVLTMALVSDWLDIRSEDRDDA</sequence>
<feature type="transmembrane region" description="Helical" evidence="1">
    <location>
        <begin position="25"/>
        <end position="46"/>
    </location>
</feature>
<evidence type="ECO:0000313" key="3">
    <source>
        <dbReference type="Proteomes" id="UP000245390"/>
    </source>
</evidence>
<protein>
    <submittedName>
        <fullName evidence="2">Uncharacterized protein</fullName>
    </submittedName>
</protein>
<keyword evidence="1" id="KW-0472">Membrane</keyword>
<accession>A0A316G9P0</accession>
<comment type="caution">
    <text evidence="2">The sequence shown here is derived from an EMBL/GenBank/DDBJ whole genome shotgun (WGS) entry which is preliminary data.</text>
</comment>
<reference evidence="2 3" key="1">
    <citation type="submission" date="2018-05" db="EMBL/GenBank/DDBJ databases">
        <title>Genomic Encyclopedia of Type Strains, Phase IV (KMG-IV): sequencing the most valuable type-strain genomes for metagenomic binning, comparative biology and taxonomic classification.</title>
        <authorList>
            <person name="Goeker M."/>
        </authorList>
    </citation>
    <scope>NUCLEOTIDE SEQUENCE [LARGE SCALE GENOMIC DNA]</scope>
    <source>
        <strain evidence="2 3">DSM 103371</strain>
    </source>
</reference>
<organism evidence="2 3">
    <name type="scientific">Silicimonas algicola</name>
    <dbReference type="NCBI Taxonomy" id="1826607"/>
    <lineage>
        <taxon>Bacteria</taxon>
        <taxon>Pseudomonadati</taxon>
        <taxon>Pseudomonadota</taxon>
        <taxon>Alphaproteobacteria</taxon>
        <taxon>Rhodobacterales</taxon>
        <taxon>Paracoccaceae</taxon>
    </lineage>
</organism>
<proteinExistence type="predicted"/>
<keyword evidence="1" id="KW-0812">Transmembrane</keyword>
<name>A0A316G9P0_9RHOB</name>
<evidence type="ECO:0000313" key="2">
    <source>
        <dbReference type="EMBL" id="PWK57631.1"/>
    </source>
</evidence>
<gene>
    <name evidence="2" type="ORF">C8D95_102277</name>
</gene>
<dbReference type="EMBL" id="QGGV01000002">
    <property type="protein sequence ID" value="PWK57631.1"/>
    <property type="molecule type" value="Genomic_DNA"/>
</dbReference>
<keyword evidence="3" id="KW-1185">Reference proteome</keyword>
<keyword evidence="1" id="KW-1133">Transmembrane helix</keyword>
<dbReference type="Proteomes" id="UP000245390">
    <property type="component" value="Unassembled WGS sequence"/>
</dbReference>
<dbReference type="RefSeq" id="WP_109758228.1">
    <property type="nucleotide sequence ID" value="NZ_CP034588.1"/>
</dbReference>
<dbReference type="KEGG" id="salo:EF888_12775"/>